<protein>
    <submittedName>
        <fullName evidence="1">Uncharacterized protein</fullName>
    </submittedName>
</protein>
<dbReference type="Proteomes" id="UP000824890">
    <property type="component" value="Unassembled WGS sequence"/>
</dbReference>
<gene>
    <name evidence="1" type="ORF">HID58_033004</name>
</gene>
<feature type="non-terminal residue" evidence="1">
    <location>
        <position position="116"/>
    </location>
</feature>
<feature type="non-terminal residue" evidence="1">
    <location>
        <position position="1"/>
    </location>
</feature>
<evidence type="ECO:0000313" key="1">
    <source>
        <dbReference type="EMBL" id="KAH0909683.1"/>
    </source>
</evidence>
<evidence type="ECO:0000313" key="2">
    <source>
        <dbReference type="Proteomes" id="UP000824890"/>
    </source>
</evidence>
<reference evidence="1 2" key="1">
    <citation type="submission" date="2021-05" db="EMBL/GenBank/DDBJ databases">
        <title>Genome Assembly of Synthetic Allotetraploid Brassica napus Reveals Homoeologous Exchanges between Subgenomes.</title>
        <authorList>
            <person name="Davis J.T."/>
        </authorList>
    </citation>
    <scope>NUCLEOTIDE SEQUENCE [LARGE SCALE GENOMIC DNA]</scope>
    <source>
        <strain evidence="2">cv. Da-Ae</strain>
        <tissue evidence="1">Seedling</tissue>
    </source>
</reference>
<sequence>SGAVSLGTPEKRGGRVDVRFPRSGVVVEVSIWRQIWIPEVDQSPSSASSTFRSRHERFSVSPGGGVAVFLCVSWCSPQVCYGFSVAVRVRGGESSALSTTASSFGGGTFRACLSQG</sequence>
<name>A0ABQ8BZ78_BRANA</name>
<organism evidence="1 2">
    <name type="scientific">Brassica napus</name>
    <name type="common">Rape</name>
    <dbReference type="NCBI Taxonomy" id="3708"/>
    <lineage>
        <taxon>Eukaryota</taxon>
        <taxon>Viridiplantae</taxon>
        <taxon>Streptophyta</taxon>
        <taxon>Embryophyta</taxon>
        <taxon>Tracheophyta</taxon>
        <taxon>Spermatophyta</taxon>
        <taxon>Magnoliopsida</taxon>
        <taxon>eudicotyledons</taxon>
        <taxon>Gunneridae</taxon>
        <taxon>Pentapetalae</taxon>
        <taxon>rosids</taxon>
        <taxon>malvids</taxon>
        <taxon>Brassicales</taxon>
        <taxon>Brassicaceae</taxon>
        <taxon>Brassiceae</taxon>
        <taxon>Brassica</taxon>
    </lineage>
</organism>
<proteinExistence type="predicted"/>
<comment type="caution">
    <text evidence="1">The sequence shown here is derived from an EMBL/GenBank/DDBJ whole genome shotgun (WGS) entry which is preliminary data.</text>
</comment>
<dbReference type="EMBL" id="JAGKQM010000009">
    <property type="protein sequence ID" value="KAH0909683.1"/>
    <property type="molecule type" value="Genomic_DNA"/>
</dbReference>
<keyword evidence="2" id="KW-1185">Reference proteome</keyword>
<accession>A0ABQ8BZ78</accession>